<gene>
    <name evidence="1" type="ORF">GP2143_01760</name>
</gene>
<dbReference type="EMBL" id="AAVT01000009">
    <property type="protein sequence ID" value="EAW30229.1"/>
    <property type="molecule type" value="Genomic_DNA"/>
</dbReference>
<organism evidence="1 2">
    <name type="scientific">marine gamma proteobacterium HTCC2143</name>
    <dbReference type="NCBI Taxonomy" id="247633"/>
    <lineage>
        <taxon>Bacteria</taxon>
        <taxon>Pseudomonadati</taxon>
        <taxon>Pseudomonadota</taxon>
        <taxon>Gammaproteobacteria</taxon>
        <taxon>Cellvibrionales</taxon>
        <taxon>Spongiibacteraceae</taxon>
        <taxon>BD1-7 clade</taxon>
    </lineage>
</organism>
<dbReference type="AlphaFoldDB" id="A0YFX9"/>
<name>A0YFX9_9GAMM</name>
<dbReference type="Proteomes" id="UP000004931">
    <property type="component" value="Unassembled WGS sequence"/>
</dbReference>
<sequence length="88" mass="10174">MSGCWLSEPRVQFFFSTIKSTHPRINRYLSVQMSILTGVPTRLGLQKSGIMEKVMSRVKQNIFVEKITDFLVFRRAAVSLKSINYACW</sequence>
<proteinExistence type="predicted"/>
<comment type="caution">
    <text evidence="1">The sequence shown here is derived from an EMBL/GenBank/DDBJ whole genome shotgun (WGS) entry which is preliminary data.</text>
</comment>
<keyword evidence="2" id="KW-1185">Reference proteome</keyword>
<dbReference type="STRING" id="247633.GP2143_01760"/>
<evidence type="ECO:0000313" key="2">
    <source>
        <dbReference type="Proteomes" id="UP000004931"/>
    </source>
</evidence>
<accession>A0YFX9</accession>
<protein>
    <submittedName>
        <fullName evidence="1">Uncharacterized protein</fullName>
    </submittedName>
</protein>
<reference evidence="1 2" key="1">
    <citation type="journal article" date="2010" name="J. Bacteriol.">
        <title>Genome sequence of the oligotrophic marine Gammaproteobacterium HTCC2143, isolated from the Oregon Coast.</title>
        <authorList>
            <person name="Oh H.M."/>
            <person name="Kang I."/>
            <person name="Ferriera S."/>
            <person name="Giovannoni S.J."/>
            <person name="Cho J.C."/>
        </authorList>
    </citation>
    <scope>NUCLEOTIDE SEQUENCE [LARGE SCALE GENOMIC DNA]</scope>
    <source>
        <strain evidence="1 2">HTCC2143</strain>
    </source>
</reference>
<evidence type="ECO:0000313" key="1">
    <source>
        <dbReference type="EMBL" id="EAW30229.1"/>
    </source>
</evidence>